<dbReference type="SMART" id="SM01252">
    <property type="entry name" value="KilA-N"/>
    <property type="match status" value="1"/>
</dbReference>
<dbReference type="Gene3D" id="1.25.40.20">
    <property type="entry name" value="Ankyrin repeat-containing domain"/>
    <property type="match status" value="1"/>
</dbReference>
<dbReference type="InterPro" id="IPR018004">
    <property type="entry name" value="KilA/APSES_HTH"/>
</dbReference>
<dbReference type="Proteomes" id="UP000235672">
    <property type="component" value="Unassembled WGS sequence"/>
</dbReference>
<feature type="domain" description="HTH APSES-type" evidence="8">
    <location>
        <begin position="9"/>
        <end position="118"/>
    </location>
</feature>
<keyword evidence="1" id="KW-0677">Repeat</keyword>
<dbReference type="GO" id="GO:0003677">
    <property type="term" value="F:DNA binding"/>
    <property type="evidence" value="ECO:0007669"/>
    <property type="project" value="InterPro"/>
</dbReference>
<dbReference type="SUPFAM" id="SSF54616">
    <property type="entry name" value="DNA-binding domain of Mlu1-box binding protein MBP1"/>
    <property type="match status" value="1"/>
</dbReference>
<keyword evidence="6" id="KW-0175">Coiled coil</keyword>
<dbReference type="PROSITE" id="PS50297">
    <property type="entry name" value="ANK_REP_REGION"/>
    <property type="match status" value="2"/>
</dbReference>
<dbReference type="InterPro" id="IPR036770">
    <property type="entry name" value="Ankyrin_rpt-contain_sf"/>
</dbReference>
<feature type="coiled-coil region" evidence="6">
    <location>
        <begin position="490"/>
        <end position="544"/>
    </location>
</feature>
<evidence type="ECO:0000313" key="10">
    <source>
        <dbReference type="Proteomes" id="UP000235672"/>
    </source>
</evidence>
<feature type="compositionally biased region" description="Basic and acidic residues" evidence="7">
    <location>
        <begin position="416"/>
        <end position="425"/>
    </location>
</feature>
<dbReference type="Gene3D" id="3.10.260.10">
    <property type="entry name" value="Transcription regulator HTH, APSES-type DNA-binding domain"/>
    <property type="match status" value="1"/>
</dbReference>
<keyword evidence="10" id="KW-1185">Reference proteome</keyword>
<evidence type="ECO:0000256" key="6">
    <source>
        <dbReference type="SAM" id="Coils"/>
    </source>
</evidence>
<protein>
    <submittedName>
        <fullName evidence="9">Apses-domain-containing protein</fullName>
    </submittedName>
</protein>
<dbReference type="SMART" id="SM00248">
    <property type="entry name" value="ANK"/>
    <property type="match status" value="2"/>
</dbReference>
<evidence type="ECO:0000256" key="1">
    <source>
        <dbReference type="ARBA" id="ARBA00022737"/>
    </source>
</evidence>
<evidence type="ECO:0000313" key="9">
    <source>
        <dbReference type="EMBL" id="PMD23520.1"/>
    </source>
</evidence>
<dbReference type="PANTHER" id="PTHR43828:SF15">
    <property type="entry name" value="TRANSCRIPTION FACTOR MBP1"/>
    <property type="match status" value="1"/>
</dbReference>
<organism evidence="9 10">
    <name type="scientific">Hyaloscypha hepaticicola</name>
    <dbReference type="NCBI Taxonomy" id="2082293"/>
    <lineage>
        <taxon>Eukaryota</taxon>
        <taxon>Fungi</taxon>
        <taxon>Dikarya</taxon>
        <taxon>Ascomycota</taxon>
        <taxon>Pezizomycotina</taxon>
        <taxon>Leotiomycetes</taxon>
        <taxon>Helotiales</taxon>
        <taxon>Hyaloscyphaceae</taxon>
        <taxon>Hyaloscypha</taxon>
    </lineage>
</organism>
<dbReference type="GO" id="GO:0033309">
    <property type="term" value="C:SBF transcription complex"/>
    <property type="evidence" value="ECO:0007669"/>
    <property type="project" value="TreeGrafter"/>
</dbReference>
<dbReference type="OrthoDB" id="6718656at2759"/>
<feature type="repeat" description="ANK" evidence="5">
    <location>
        <begin position="250"/>
        <end position="282"/>
    </location>
</feature>
<feature type="region of interest" description="Disordered" evidence="7">
    <location>
        <begin position="416"/>
        <end position="446"/>
    </location>
</feature>
<dbReference type="Pfam" id="PF04383">
    <property type="entry name" value="KilA-N"/>
    <property type="match status" value="1"/>
</dbReference>
<dbReference type="PROSITE" id="PS50088">
    <property type="entry name" value="ANK_REPEAT"/>
    <property type="match status" value="2"/>
</dbReference>
<proteinExistence type="predicted"/>
<gene>
    <name evidence="9" type="ORF">NA56DRAFT_656815</name>
</gene>
<dbReference type="AlphaFoldDB" id="A0A2J6QB76"/>
<dbReference type="EMBL" id="KZ613474">
    <property type="protein sequence ID" value="PMD23520.1"/>
    <property type="molecule type" value="Genomic_DNA"/>
</dbReference>
<dbReference type="GO" id="GO:0030907">
    <property type="term" value="C:MBF transcription complex"/>
    <property type="evidence" value="ECO:0007669"/>
    <property type="project" value="TreeGrafter"/>
</dbReference>
<dbReference type="FunFam" id="3.10.260.10:FF:000001">
    <property type="entry name" value="APSES transcription factor (MbpA)"/>
    <property type="match status" value="1"/>
</dbReference>
<evidence type="ECO:0000256" key="7">
    <source>
        <dbReference type="SAM" id="MobiDB-lite"/>
    </source>
</evidence>
<dbReference type="SUPFAM" id="SSF48403">
    <property type="entry name" value="Ankyrin repeat"/>
    <property type="match status" value="1"/>
</dbReference>
<feature type="compositionally biased region" description="Low complexity" evidence="7">
    <location>
        <begin position="132"/>
        <end position="147"/>
    </location>
</feature>
<reference evidence="9 10" key="1">
    <citation type="submission" date="2016-05" db="EMBL/GenBank/DDBJ databases">
        <title>A degradative enzymes factory behind the ericoid mycorrhizal symbiosis.</title>
        <authorList>
            <consortium name="DOE Joint Genome Institute"/>
            <person name="Martino E."/>
            <person name="Morin E."/>
            <person name="Grelet G."/>
            <person name="Kuo A."/>
            <person name="Kohler A."/>
            <person name="Daghino S."/>
            <person name="Barry K."/>
            <person name="Choi C."/>
            <person name="Cichocki N."/>
            <person name="Clum A."/>
            <person name="Copeland A."/>
            <person name="Hainaut M."/>
            <person name="Haridas S."/>
            <person name="Labutti K."/>
            <person name="Lindquist E."/>
            <person name="Lipzen A."/>
            <person name="Khouja H.-R."/>
            <person name="Murat C."/>
            <person name="Ohm R."/>
            <person name="Olson A."/>
            <person name="Spatafora J."/>
            <person name="Veneault-Fourrey C."/>
            <person name="Henrissat B."/>
            <person name="Grigoriev I."/>
            <person name="Martin F."/>
            <person name="Perotto S."/>
        </authorList>
    </citation>
    <scope>NUCLEOTIDE SEQUENCE [LARGE SCALE GENOMIC DNA]</scope>
    <source>
        <strain evidence="9 10">UAMH 7357</strain>
    </source>
</reference>
<dbReference type="PANTHER" id="PTHR43828">
    <property type="entry name" value="ASPARAGINASE"/>
    <property type="match status" value="1"/>
</dbReference>
<sequence>MVKPAGPGVYSATYSNIPVYEYQFGEGLKEHVMRRRGDDWINATHILKAAGFDKPARTRILEREVQKETHEKVQGGYGKYQGTWVPLEQGEALAQRNNVYEKLRTIFEFTPGELSPPPAPKHTTAKPKVAKKPAVPKWGTKPAAAPRAHAHDDYDNISAQLNDDESIADDTTVASASFMLEDDRYDMSQQSTGHRKRKREEAAISEHERLHRWYADELLDYFMVSQREQNPPKRPDPPLNFDPDWLIDNEGHTAMHWAAAMGDIEVMKELTKFGCSLVIQNTRGETPLMRSVLFTNCMDKQTMPFVVKELISTVDCVDFCRSTVLHHAAAVTTSRGKHHFGRYYLDVLLNKMLESLEPEHIQRILDAQDIEGNTAIHIAARNKARKCVRALMGRGARTDIPNQEGVTAEEMIQELNESRRMDRHPQASSSPYGPDRHSMYEMPEEPRQNTSHISEASMSIESHIKPLMLEKFRDLARSFDEELIEKETSEKEARRILQSTQQELAAINAQIAEISFHREPPEKAAQAKQQLEQIEKMVTSLIEQQQKLTLWSKIQREEAKMNGHMITSDDDVAERVMLAQRLMSEQNKRQKLVGQYRDALSDAGAGERGELYRRLIRKALGTEIEMMDENMDTLIQQLKDDQRGRESETIIPVDDN</sequence>
<feature type="compositionally biased region" description="Basic and acidic residues" evidence="7">
    <location>
        <begin position="434"/>
        <end position="446"/>
    </location>
</feature>
<dbReference type="GO" id="GO:0030435">
    <property type="term" value="P:sporulation resulting in formation of a cellular spore"/>
    <property type="evidence" value="ECO:0007669"/>
    <property type="project" value="UniProtKB-KW"/>
</dbReference>
<dbReference type="GO" id="GO:0048315">
    <property type="term" value="P:conidium formation"/>
    <property type="evidence" value="ECO:0007669"/>
    <property type="project" value="UniProtKB-KW"/>
</dbReference>
<evidence type="ECO:0000256" key="3">
    <source>
        <dbReference type="ARBA" id="ARBA00023043"/>
    </source>
</evidence>
<dbReference type="InterPro" id="IPR002110">
    <property type="entry name" value="Ankyrin_rpt"/>
</dbReference>
<dbReference type="Pfam" id="PF00023">
    <property type="entry name" value="Ank"/>
    <property type="match status" value="2"/>
</dbReference>
<feature type="region of interest" description="Disordered" evidence="7">
    <location>
        <begin position="111"/>
        <end position="149"/>
    </location>
</feature>
<keyword evidence="2" id="KW-0749">Sporulation</keyword>
<dbReference type="PROSITE" id="PS51299">
    <property type="entry name" value="HTH_APSES"/>
    <property type="match status" value="1"/>
</dbReference>
<keyword evidence="4" id="KW-0183">Conidiation</keyword>
<dbReference type="STRING" id="1745343.A0A2J6QB76"/>
<dbReference type="GO" id="GO:0001228">
    <property type="term" value="F:DNA-binding transcription activator activity, RNA polymerase II-specific"/>
    <property type="evidence" value="ECO:0007669"/>
    <property type="project" value="UniProtKB-ARBA"/>
</dbReference>
<evidence type="ECO:0000256" key="2">
    <source>
        <dbReference type="ARBA" id="ARBA00022969"/>
    </source>
</evidence>
<keyword evidence="3 5" id="KW-0040">ANK repeat</keyword>
<evidence type="ECO:0000256" key="4">
    <source>
        <dbReference type="ARBA" id="ARBA00023321"/>
    </source>
</evidence>
<name>A0A2J6QB76_9HELO</name>
<dbReference type="InterPro" id="IPR003163">
    <property type="entry name" value="Tscrpt_reg_HTH_APSES-type"/>
</dbReference>
<evidence type="ECO:0000256" key="5">
    <source>
        <dbReference type="PROSITE-ProRule" id="PRU00023"/>
    </source>
</evidence>
<accession>A0A2J6QB76</accession>
<dbReference type="InterPro" id="IPR051642">
    <property type="entry name" value="SWI6-like"/>
</dbReference>
<evidence type="ECO:0000259" key="8">
    <source>
        <dbReference type="PROSITE" id="PS51299"/>
    </source>
</evidence>
<feature type="repeat" description="ANK" evidence="5">
    <location>
        <begin position="371"/>
        <end position="403"/>
    </location>
</feature>
<dbReference type="InterPro" id="IPR036887">
    <property type="entry name" value="HTH_APSES_sf"/>
</dbReference>